<reference evidence="2" key="2">
    <citation type="submission" date="2020-08" db="EMBL/GenBank/DDBJ databases">
        <title>Draft Genome Sequence of Cumin Blight Pathogen Alternaria burnsii.</title>
        <authorList>
            <person name="Feng Z."/>
        </authorList>
    </citation>
    <scope>NUCLEOTIDE SEQUENCE</scope>
    <source>
        <strain evidence="2">CBS107.38</strain>
    </source>
</reference>
<gene>
    <name evidence="2" type="ORF">GT037_008182</name>
</gene>
<comment type="caution">
    <text evidence="2">The sequence shown here is derived from an EMBL/GenBank/DDBJ whole genome shotgun (WGS) entry which is preliminary data.</text>
</comment>
<dbReference type="SMART" id="SM00248">
    <property type="entry name" value="ANK"/>
    <property type="match status" value="4"/>
</dbReference>
<protein>
    <recommendedName>
        <fullName evidence="4">Ankyrin repeat protein</fullName>
    </recommendedName>
</protein>
<dbReference type="PANTHER" id="PTHR46224">
    <property type="entry name" value="ANKYRIN REPEAT FAMILY PROTEIN"/>
    <property type="match status" value="1"/>
</dbReference>
<keyword evidence="3" id="KW-1185">Reference proteome</keyword>
<dbReference type="InterPro" id="IPR051616">
    <property type="entry name" value="Cul2-RING_E3_ligase_SR"/>
</dbReference>
<dbReference type="InterPro" id="IPR036770">
    <property type="entry name" value="Ankyrin_rpt-contain_sf"/>
</dbReference>
<dbReference type="Pfam" id="PF12796">
    <property type="entry name" value="Ank_2"/>
    <property type="match status" value="1"/>
</dbReference>
<name>A0A8H7AXX3_9PLEO</name>
<evidence type="ECO:0000313" key="3">
    <source>
        <dbReference type="Proteomes" id="UP000596902"/>
    </source>
</evidence>
<dbReference type="Gene3D" id="1.25.40.20">
    <property type="entry name" value="Ankyrin repeat-containing domain"/>
    <property type="match status" value="2"/>
</dbReference>
<evidence type="ECO:0000313" key="2">
    <source>
        <dbReference type="EMBL" id="KAF7673567.1"/>
    </source>
</evidence>
<dbReference type="RefSeq" id="XP_038783894.1">
    <property type="nucleotide sequence ID" value="XM_038933229.1"/>
</dbReference>
<organism evidence="2 3">
    <name type="scientific">Alternaria burnsii</name>
    <dbReference type="NCBI Taxonomy" id="1187904"/>
    <lineage>
        <taxon>Eukaryota</taxon>
        <taxon>Fungi</taxon>
        <taxon>Dikarya</taxon>
        <taxon>Ascomycota</taxon>
        <taxon>Pezizomycotina</taxon>
        <taxon>Dothideomycetes</taxon>
        <taxon>Pleosporomycetidae</taxon>
        <taxon>Pleosporales</taxon>
        <taxon>Pleosporineae</taxon>
        <taxon>Pleosporaceae</taxon>
        <taxon>Alternaria</taxon>
        <taxon>Alternaria sect. Alternaria</taxon>
    </lineage>
</organism>
<dbReference type="AlphaFoldDB" id="A0A8H7AXX3"/>
<dbReference type="GeneID" id="62206407"/>
<feature type="region of interest" description="Disordered" evidence="1">
    <location>
        <begin position="974"/>
        <end position="994"/>
    </location>
</feature>
<dbReference type="EMBL" id="JAAABM010000012">
    <property type="protein sequence ID" value="KAF7673567.1"/>
    <property type="molecule type" value="Genomic_DNA"/>
</dbReference>
<dbReference type="InterPro" id="IPR002110">
    <property type="entry name" value="Ankyrin_rpt"/>
</dbReference>
<feature type="compositionally biased region" description="Polar residues" evidence="1">
    <location>
        <begin position="979"/>
        <end position="991"/>
    </location>
</feature>
<reference evidence="2" key="1">
    <citation type="submission" date="2020-01" db="EMBL/GenBank/DDBJ databases">
        <authorList>
            <person name="Feng Z.H.Z."/>
        </authorList>
    </citation>
    <scope>NUCLEOTIDE SEQUENCE</scope>
    <source>
        <strain evidence="2">CBS107.38</strain>
    </source>
</reference>
<evidence type="ECO:0000256" key="1">
    <source>
        <dbReference type="SAM" id="MobiDB-lite"/>
    </source>
</evidence>
<dbReference type="Proteomes" id="UP000596902">
    <property type="component" value="Unassembled WGS sequence"/>
</dbReference>
<feature type="region of interest" description="Disordered" evidence="1">
    <location>
        <begin position="1083"/>
        <end position="1116"/>
    </location>
</feature>
<proteinExistence type="predicted"/>
<accession>A0A8H7AXX3</accession>
<evidence type="ECO:0008006" key="4">
    <source>
        <dbReference type="Google" id="ProtNLM"/>
    </source>
</evidence>
<dbReference type="SUPFAM" id="SSF48403">
    <property type="entry name" value="Ankyrin repeat"/>
    <property type="match status" value="1"/>
</dbReference>
<sequence>MMLRLRLTKVLSFETRGRVRTGDHRKRLVSWHDASYLTITRKSLPPGPHTTVPHVSSITYPSTPPQNNGAAHQITRASFTGDMDNAPREIREAIDSDDTDKLLKLLRVHPERSYEELQDSLTIAISTGSLRTIEILLDHGATLKYSSYDELFIREEPAVFKQLIDHGWDINSTEFERPPVHQALHNKSLLRWLLDNGADPNIESVRRRSCLRTGTALAAAAQFKDPTALQVLLSYGAEMDPLALFDAIKVRGHRNGTATMAVLIDHGADVNYMSKNSTTPLLHSVHYRSKEKTLYLLKHGADPTIRDRVGKDTPAECAQRRGDQELFEILKAAEAEHIDRKSTECHASVSYDYGHATSNRIQEGASAPHSLQDQGSLIRRQDAEIGTELDAGGGAFQLSERIIRGPKRKQVLTLFGITFRNDQRKIKLLEVVATTPTLTGSRIVFTDPPSPKDGFDLILSEELRGKIETALDDACANIDDTCLETINNILVSPQTELEARQILIAGYSLAFLAALYFPIANKLINSKLVPVAIHAPFNQVGPIASAAQASTLAFATGTGTAMVTITRKPDVASTTASNTPHQSTFSSSVGQNLPGDIEIYIPEALGQRMTELIDRSQKCTIDDSFSGSRKARSLDFNEHLTGAICATKQVVLNASPGAAFEDLGSLATTSSWIPSWTIPEVQEAMEVVMQFAEISYQFINMNPSVALTMAAFVFMLIYERSITGNSIYPSIRIPGTELQGKATISVTPSITSFSSTMSATSTVSSSSSSSTQECSAYCRMAGAIKRCTTQCPTMTGLPTAVPTEYDVRTMTVEPWVVPIQPQIPITDLLSYCMPNEDTMFPSSAFNATYTNFCEKADGSAEDVTWMVNAKGEQVQFKRRRFWIRESSNTFSDYKFALWWRPQTGENATDCAFSCEEAFEIFVENKSCQVGDEGGFMAGNGGIDIGCGTYSFTIHHQIQSTVECLNHPLDAPKRDDVASGGTSVESANQTWCGDNDGHQFPSNSISDNVYWRWGITQLDVPDRRSFWLRAKPHGDSQQASFVKDECIAALEEGLSKCDPDSDTSHGFTATVGTIDYSLDLSGVTKGDSPPWDEHPSFPAPEQLTAKGSSKPQSPRCWDETKYATGRELSPDNLEQAIDAWCINDAEIKGFGQYGDQGWEFPPNGQPGFYPESRNPQYLHLGMETVENGAPKPYDDMEWCEGYNWRMGRDDCRYALRRLFKDCNNIPDEFRGGEYTYRCVTYRVFSFNE</sequence>